<feature type="compositionally biased region" description="Pro residues" evidence="1">
    <location>
        <begin position="153"/>
        <end position="165"/>
    </location>
</feature>
<keyword evidence="3" id="KW-1185">Reference proteome</keyword>
<feature type="region of interest" description="Disordered" evidence="1">
    <location>
        <begin position="1"/>
        <end position="90"/>
    </location>
</feature>
<dbReference type="AlphaFoldDB" id="A0AAV1PYW1"/>
<comment type="caution">
    <text evidence="2">The sequence shown here is derived from an EMBL/GenBank/DDBJ whole genome shotgun (WGS) entry which is preliminary data.</text>
</comment>
<evidence type="ECO:0000313" key="2">
    <source>
        <dbReference type="EMBL" id="CAK6976009.1"/>
    </source>
</evidence>
<reference evidence="2 3" key="1">
    <citation type="submission" date="2024-01" db="EMBL/GenBank/DDBJ databases">
        <authorList>
            <person name="Alioto T."/>
            <person name="Alioto T."/>
            <person name="Gomez Garrido J."/>
        </authorList>
    </citation>
    <scope>NUCLEOTIDE SEQUENCE [LARGE SCALE GENOMIC DNA]</scope>
</reference>
<feature type="compositionally biased region" description="Basic residues" evidence="1">
    <location>
        <begin position="27"/>
        <end position="36"/>
    </location>
</feature>
<organism evidence="2 3">
    <name type="scientific">Scomber scombrus</name>
    <name type="common">Atlantic mackerel</name>
    <name type="synonym">Scomber vernalis</name>
    <dbReference type="NCBI Taxonomy" id="13677"/>
    <lineage>
        <taxon>Eukaryota</taxon>
        <taxon>Metazoa</taxon>
        <taxon>Chordata</taxon>
        <taxon>Craniata</taxon>
        <taxon>Vertebrata</taxon>
        <taxon>Euteleostomi</taxon>
        <taxon>Actinopterygii</taxon>
        <taxon>Neopterygii</taxon>
        <taxon>Teleostei</taxon>
        <taxon>Neoteleostei</taxon>
        <taxon>Acanthomorphata</taxon>
        <taxon>Pelagiaria</taxon>
        <taxon>Scombriformes</taxon>
        <taxon>Scombridae</taxon>
        <taxon>Scomber</taxon>
    </lineage>
</organism>
<proteinExistence type="predicted"/>
<protein>
    <submittedName>
        <fullName evidence="2">Uncharacterized protein LOC121911615 isoform X3</fullName>
    </submittedName>
</protein>
<gene>
    <name evidence="2" type="ORF">FSCOSCO3_A025058</name>
</gene>
<evidence type="ECO:0000256" key="1">
    <source>
        <dbReference type="SAM" id="MobiDB-lite"/>
    </source>
</evidence>
<accession>A0AAV1PYW1</accession>
<sequence>MSGPSECKASEDKQRGRCGIGGGRTGWRSHHRRRHRLLSESGNGAWSLGGTAGRRDGSRGGTPTGGTPTSLYPERAKPPTPRIKPDEKPAFDIGYAETTRGQNEWRVISSHLSSEPAVLSAARLLISTLRNIRKPTDKTIFVRSKNTDVLPPSSTPPPDSDPPPFGSVIEGVSDLAHSQLESEPKYSTSFPIKSRIYSLSRIHYE</sequence>
<dbReference type="EMBL" id="CAWUFR010000328">
    <property type="protein sequence ID" value="CAK6976009.1"/>
    <property type="molecule type" value="Genomic_DNA"/>
</dbReference>
<feature type="region of interest" description="Disordered" evidence="1">
    <location>
        <begin position="145"/>
        <end position="170"/>
    </location>
</feature>
<name>A0AAV1PYW1_SCOSC</name>
<dbReference type="Proteomes" id="UP001314229">
    <property type="component" value="Unassembled WGS sequence"/>
</dbReference>
<evidence type="ECO:0000313" key="3">
    <source>
        <dbReference type="Proteomes" id="UP001314229"/>
    </source>
</evidence>